<gene>
    <name evidence="2" type="ORF">NCTC12971_02988</name>
</gene>
<sequence>MLLAEIDQIDLTRFYRLPADAVNQQGDHGQQQQAAENKAPLVR</sequence>
<name>A0A4U9HH41_SERRU</name>
<feature type="region of interest" description="Disordered" evidence="1">
    <location>
        <begin position="22"/>
        <end position="43"/>
    </location>
</feature>
<evidence type="ECO:0000256" key="1">
    <source>
        <dbReference type="SAM" id="MobiDB-lite"/>
    </source>
</evidence>
<evidence type="ECO:0000313" key="2">
    <source>
        <dbReference type="EMBL" id="VTP63134.1"/>
    </source>
</evidence>
<dbReference type="EMBL" id="LR590463">
    <property type="protein sequence ID" value="VTP63134.1"/>
    <property type="molecule type" value="Genomic_DNA"/>
</dbReference>
<evidence type="ECO:0000313" key="3">
    <source>
        <dbReference type="Proteomes" id="UP000307968"/>
    </source>
</evidence>
<feature type="compositionally biased region" description="Low complexity" evidence="1">
    <location>
        <begin position="24"/>
        <end position="33"/>
    </location>
</feature>
<proteinExistence type="predicted"/>
<reference evidence="2 3" key="1">
    <citation type="submission" date="2019-05" db="EMBL/GenBank/DDBJ databases">
        <authorList>
            <consortium name="Pathogen Informatics"/>
        </authorList>
    </citation>
    <scope>NUCLEOTIDE SEQUENCE [LARGE SCALE GENOMIC DNA]</scope>
    <source>
        <strain evidence="2 3">NCTC12971</strain>
    </source>
</reference>
<dbReference type="AlphaFoldDB" id="A0A4U9HH41"/>
<accession>A0A4U9HH41</accession>
<organism evidence="2 3">
    <name type="scientific">Serratia rubidaea</name>
    <name type="common">Serratia marinorubra</name>
    <dbReference type="NCBI Taxonomy" id="61652"/>
    <lineage>
        <taxon>Bacteria</taxon>
        <taxon>Pseudomonadati</taxon>
        <taxon>Pseudomonadota</taxon>
        <taxon>Gammaproteobacteria</taxon>
        <taxon>Enterobacterales</taxon>
        <taxon>Yersiniaceae</taxon>
        <taxon>Serratia</taxon>
    </lineage>
</organism>
<protein>
    <submittedName>
        <fullName evidence="2">Uncharacterized protein</fullName>
    </submittedName>
</protein>
<dbReference type="Proteomes" id="UP000307968">
    <property type="component" value="Chromosome"/>
</dbReference>